<evidence type="ECO:0000313" key="3">
    <source>
        <dbReference type="Proteomes" id="UP000290189"/>
    </source>
</evidence>
<evidence type="ECO:0000256" key="1">
    <source>
        <dbReference type="SAM" id="MobiDB-lite"/>
    </source>
</evidence>
<keyword evidence="2" id="KW-0496">Mitochondrion</keyword>
<evidence type="ECO:0000313" key="2">
    <source>
        <dbReference type="EMBL" id="SPQ99026.1"/>
    </source>
</evidence>
<reference evidence="2 3" key="1">
    <citation type="submission" date="2018-03" db="EMBL/GenBank/DDBJ databases">
        <authorList>
            <person name="Fogelqvist J."/>
        </authorList>
    </citation>
    <scope>NUCLEOTIDE SEQUENCE [LARGE SCALE GENOMIC DNA]</scope>
</reference>
<dbReference type="EMBL" id="OVEO01000011">
    <property type="protein sequence ID" value="SPQ99026.1"/>
    <property type="molecule type" value="Genomic_DNA"/>
</dbReference>
<proteinExistence type="predicted"/>
<feature type="region of interest" description="Disordered" evidence="1">
    <location>
        <begin position="149"/>
        <end position="180"/>
    </location>
</feature>
<dbReference type="AlphaFoldDB" id="A0A3P3YFQ6"/>
<geneLocation type="mitochondrion" evidence="2"/>
<protein>
    <submittedName>
        <fullName evidence="2">Uncharacterized protein</fullName>
    </submittedName>
</protein>
<accession>A0A3P3YFQ6</accession>
<gene>
    <name evidence="2" type="ORF">PLBR_LOCUS6241</name>
</gene>
<dbReference type="Proteomes" id="UP000290189">
    <property type="component" value="Unassembled WGS sequence"/>
</dbReference>
<organism evidence="2 3">
    <name type="scientific">Plasmodiophora brassicae</name>
    <name type="common">Clubroot disease agent</name>
    <dbReference type="NCBI Taxonomy" id="37360"/>
    <lineage>
        <taxon>Eukaryota</taxon>
        <taxon>Sar</taxon>
        <taxon>Rhizaria</taxon>
        <taxon>Endomyxa</taxon>
        <taxon>Phytomyxea</taxon>
        <taxon>Plasmodiophorida</taxon>
        <taxon>Plasmodiophoridae</taxon>
        <taxon>Plasmodiophora</taxon>
    </lineage>
</organism>
<sequence length="213" mass="23550">MLVHVPSIKVDTTAVTYLHGTRAVLSRDFFGGEKVASFERGYVMTKITNRFRAVVTARAHDQNGPYQKPAQALDHRSLYARFVRHLLLANTSSSIALYDVVAWTRHVCTRVSDLAPVHLSGVRFDPFARGIAVDIILLAQDEHHAGASVGIRPDRRARRRAGDDSLVRRPRVGQQHARGFSDKLGSGWDVALSGPTMATPAKVTEPARSTWDM</sequence>
<name>A0A3P3YFQ6_PLABS</name>